<dbReference type="EMBL" id="JALLAZ020001328">
    <property type="protein sequence ID" value="KAL3776873.1"/>
    <property type="molecule type" value="Genomic_DNA"/>
</dbReference>
<sequence length="291" mass="31410">MISSSLPHATALLCIIIARALVVNPAPAEAFLAPLSGIPPRRVKTPSSFCRTIETTHDNDLAVRQQHLIRSTRRGPSAGETTTKSTTTSLRLFGNILGNEEGAVAEQREGELARFAFPKATGSSPSSNDVKFDSLSIMIKEWSKLFVADDLGNKKITGLTTPVTVVDLTWVDLLTPAAAVAAENNDDGDTIKFSGVQLLFKKGKTGGRSAYQDKDDERHNKNEKEGQRDNVDATKEGGVEVRVEQLSSGDLRVIASRCEMDEGTLTKGMSEGVIVDSLKKAISAWRKEQAS</sequence>
<protein>
    <recommendedName>
        <fullName evidence="5">Plastid lipid-associated protein/fibrillin conserved domain-containing protein</fullName>
    </recommendedName>
</protein>
<dbReference type="Proteomes" id="UP001530315">
    <property type="component" value="Unassembled WGS sequence"/>
</dbReference>
<evidence type="ECO:0000313" key="3">
    <source>
        <dbReference type="EMBL" id="KAL3776873.1"/>
    </source>
</evidence>
<evidence type="ECO:0008006" key="5">
    <source>
        <dbReference type="Google" id="ProtNLM"/>
    </source>
</evidence>
<organism evidence="3 4">
    <name type="scientific">Stephanodiscus triporus</name>
    <dbReference type="NCBI Taxonomy" id="2934178"/>
    <lineage>
        <taxon>Eukaryota</taxon>
        <taxon>Sar</taxon>
        <taxon>Stramenopiles</taxon>
        <taxon>Ochrophyta</taxon>
        <taxon>Bacillariophyta</taxon>
        <taxon>Coscinodiscophyceae</taxon>
        <taxon>Thalassiosirophycidae</taxon>
        <taxon>Stephanodiscales</taxon>
        <taxon>Stephanodiscaceae</taxon>
        <taxon>Stephanodiscus</taxon>
    </lineage>
</organism>
<feature type="signal peptide" evidence="2">
    <location>
        <begin position="1"/>
        <end position="20"/>
    </location>
</feature>
<feature type="chain" id="PRO_5044890609" description="Plastid lipid-associated protein/fibrillin conserved domain-containing protein" evidence="2">
    <location>
        <begin position="21"/>
        <end position="291"/>
    </location>
</feature>
<gene>
    <name evidence="3" type="ORF">ACHAW5_009521</name>
</gene>
<feature type="region of interest" description="Disordered" evidence="1">
    <location>
        <begin position="206"/>
        <end position="238"/>
    </location>
</feature>
<dbReference type="AlphaFoldDB" id="A0ABD3NNJ5"/>
<evidence type="ECO:0000256" key="2">
    <source>
        <dbReference type="SAM" id="SignalP"/>
    </source>
</evidence>
<keyword evidence="4" id="KW-1185">Reference proteome</keyword>
<evidence type="ECO:0000313" key="4">
    <source>
        <dbReference type="Proteomes" id="UP001530315"/>
    </source>
</evidence>
<keyword evidence="2" id="KW-0732">Signal</keyword>
<feature type="compositionally biased region" description="Basic and acidic residues" evidence="1">
    <location>
        <begin position="211"/>
        <end position="238"/>
    </location>
</feature>
<evidence type="ECO:0000256" key="1">
    <source>
        <dbReference type="SAM" id="MobiDB-lite"/>
    </source>
</evidence>
<proteinExistence type="predicted"/>
<accession>A0ABD3NNJ5</accession>
<name>A0ABD3NNJ5_9STRA</name>
<reference evidence="3 4" key="1">
    <citation type="submission" date="2024-10" db="EMBL/GenBank/DDBJ databases">
        <title>Updated reference genomes for cyclostephanoid diatoms.</title>
        <authorList>
            <person name="Roberts W.R."/>
            <person name="Alverson A.J."/>
        </authorList>
    </citation>
    <scope>NUCLEOTIDE SEQUENCE [LARGE SCALE GENOMIC DNA]</scope>
    <source>
        <strain evidence="3 4">AJA276-08</strain>
    </source>
</reference>
<comment type="caution">
    <text evidence="3">The sequence shown here is derived from an EMBL/GenBank/DDBJ whole genome shotgun (WGS) entry which is preliminary data.</text>
</comment>